<reference evidence="1" key="1">
    <citation type="submission" date="2018-04" db="EMBL/GenBank/DDBJ databases">
        <title>WGS assembly of Panicum hallii.</title>
        <authorList>
            <person name="Lovell J."/>
            <person name="Jenkins J."/>
            <person name="Lowry D."/>
            <person name="Mamidi S."/>
            <person name="Sreedasyam A."/>
            <person name="Weng X."/>
            <person name="Barry K."/>
            <person name="Bonette J."/>
            <person name="Campitelli B."/>
            <person name="Daum C."/>
            <person name="Gordon S."/>
            <person name="Gould B."/>
            <person name="Lipzen A."/>
            <person name="Macqueen A."/>
            <person name="Palacio-Mejia J."/>
            <person name="Plott C."/>
            <person name="Shakirov E."/>
            <person name="Shu S."/>
            <person name="Yoshinaga Y."/>
            <person name="Zane M."/>
            <person name="Rokhsar D."/>
            <person name="Grimwood J."/>
            <person name="Schmutz J."/>
            <person name="Juenger T."/>
        </authorList>
    </citation>
    <scope>NUCLEOTIDE SEQUENCE [LARGE SCALE GENOMIC DNA]</scope>
    <source>
        <strain evidence="1">FIL2</strain>
    </source>
</reference>
<dbReference type="Gramene" id="PVH36754">
    <property type="protein sequence ID" value="PVH36754"/>
    <property type="gene ID" value="PAHAL_6G160200"/>
</dbReference>
<dbReference type="AlphaFoldDB" id="A0A2T8IGE2"/>
<gene>
    <name evidence="1" type="ORF">PAHAL_6G160200</name>
</gene>
<name>A0A2T8IGE2_9POAL</name>
<organism evidence="1">
    <name type="scientific">Panicum hallii</name>
    <dbReference type="NCBI Taxonomy" id="206008"/>
    <lineage>
        <taxon>Eukaryota</taxon>
        <taxon>Viridiplantae</taxon>
        <taxon>Streptophyta</taxon>
        <taxon>Embryophyta</taxon>
        <taxon>Tracheophyta</taxon>
        <taxon>Spermatophyta</taxon>
        <taxon>Magnoliopsida</taxon>
        <taxon>Liliopsida</taxon>
        <taxon>Poales</taxon>
        <taxon>Poaceae</taxon>
        <taxon>PACMAD clade</taxon>
        <taxon>Panicoideae</taxon>
        <taxon>Panicodae</taxon>
        <taxon>Paniceae</taxon>
        <taxon>Panicinae</taxon>
        <taxon>Panicum</taxon>
        <taxon>Panicum sect. Panicum</taxon>
    </lineage>
</organism>
<dbReference type="Proteomes" id="UP000243499">
    <property type="component" value="Chromosome 6"/>
</dbReference>
<dbReference type="EMBL" id="CM008051">
    <property type="protein sequence ID" value="PVH36754.1"/>
    <property type="molecule type" value="Genomic_DNA"/>
</dbReference>
<accession>A0A2T8IGE2</accession>
<protein>
    <submittedName>
        <fullName evidence="1">Uncharacterized protein</fullName>
    </submittedName>
</protein>
<sequence>MHLVIPLQRYGKALQRKGPIHPLTKKLLRSYLPVKKLQMAVVAMIVVQPPLIRTGI</sequence>
<proteinExistence type="predicted"/>
<evidence type="ECO:0000313" key="1">
    <source>
        <dbReference type="EMBL" id="PVH36754.1"/>
    </source>
</evidence>